<dbReference type="RefSeq" id="XP_041293608.1">
    <property type="nucleotide sequence ID" value="XM_041437162.1"/>
</dbReference>
<evidence type="ECO:0000259" key="1">
    <source>
        <dbReference type="Pfam" id="PF01926"/>
    </source>
</evidence>
<evidence type="ECO:0000313" key="3">
    <source>
        <dbReference type="Proteomes" id="UP000823399"/>
    </source>
</evidence>
<reference evidence="2" key="1">
    <citation type="journal article" date="2020" name="New Phytol.">
        <title>Comparative genomics reveals dynamic genome evolution in host specialist ectomycorrhizal fungi.</title>
        <authorList>
            <person name="Lofgren L.A."/>
            <person name="Nguyen N.H."/>
            <person name="Vilgalys R."/>
            <person name="Ruytinx J."/>
            <person name="Liao H.L."/>
            <person name="Branco S."/>
            <person name="Kuo A."/>
            <person name="LaButti K."/>
            <person name="Lipzen A."/>
            <person name="Andreopoulos W."/>
            <person name="Pangilinan J."/>
            <person name="Riley R."/>
            <person name="Hundley H."/>
            <person name="Na H."/>
            <person name="Barry K."/>
            <person name="Grigoriev I.V."/>
            <person name="Stajich J.E."/>
            <person name="Kennedy P.G."/>
        </authorList>
    </citation>
    <scope>NUCLEOTIDE SEQUENCE</scope>
    <source>
        <strain evidence="2">FC423</strain>
    </source>
</reference>
<name>A0A9P7JV60_9AGAM</name>
<dbReference type="EMBL" id="JABBWM010000023">
    <property type="protein sequence ID" value="KAG2109663.1"/>
    <property type="molecule type" value="Genomic_DNA"/>
</dbReference>
<accession>A0A9P7JV60</accession>
<keyword evidence="2" id="KW-0378">Hydrolase</keyword>
<feature type="domain" description="G" evidence="1">
    <location>
        <begin position="136"/>
        <end position="235"/>
    </location>
</feature>
<dbReference type="Gene3D" id="3.40.50.300">
    <property type="entry name" value="P-loop containing nucleotide triphosphate hydrolases"/>
    <property type="match status" value="1"/>
</dbReference>
<dbReference type="OrthoDB" id="8954335at2759"/>
<comment type="caution">
    <text evidence="2">The sequence shown here is derived from an EMBL/GenBank/DDBJ whole genome shotgun (WGS) entry which is preliminary data.</text>
</comment>
<organism evidence="2 3">
    <name type="scientific">Suillus discolor</name>
    <dbReference type="NCBI Taxonomy" id="1912936"/>
    <lineage>
        <taxon>Eukaryota</taxon>
        <taxon>Fungi</taxon>
        <taxon>Dikarya</taxon>
        <taxon>Basidiomycota</taxon>
        <taxon>Agaricomycotina</taxon>
        <taxon>Agaricomycetes</taxon>
        <taxon>Agaricomycetidae</taxon>
        <taxon>Boletales</taxon>
        <taxon>Suillineae</taxon>
        <taxon>Suillaceae</taxon>
        <taxon>Suillus</taxon>
    </lineage>
</organism>
<dbReference type="GeneID" id="64699421"/>
<dbReference type="GO" id="GO:0005525">
    <property type="term" value="F:GTP binding"/>
    <property type="evidence" value="ECO:0007669"/>
    <property type="project" value="InterPro"/>
</dbReference>
<proteinExistence type="predicted"/>
<dbReference type="SUPFAM" id="SSF52540">
    <property type="entry name" value="P-loop containing nucleoside triphosphate hydrolases"/>
    <property type="match status" value="1"/>
</dbReference>
<dbReference type="CDD" id="cd00882">
    <property type="entry name" value="Ras_like_GTPase"/>
    <property type="match status" value="1"/>
</dbReference>
<protein>
    <submittedName>
        <fullName evidence="2">P-loop containing nucleoside triphosphate hydrolase protein</fullName>
    </submittedName>
</protein>
<dbReference type="InterPro" id="IPR027417">
    <property type="entry name" value="P-loop_NTPase"/>
</dbReference>
<dbReference type="InterPro" id="IPR006073">
    <property type="entry name" value="GTP-bd"/>
</dbReference>
<gene>
    <name evidence="2" type="ORF">F5147DRAFT_691728</name>
</gene>
<evidence type="ECO:0000313" key="2">
    <source>
        <dbReference type="EMBL" id="KAG2109663.1"/>
    </source>
</evidence>
<dbReference type="AlphaFoldDB" id="A0A9P7JV60"/>
<dbReference type="Pfam" id="PF01926">
    <property type="entry name" value="MMR_HSR1"/>
    <property type="match status" value="1"/>
</dbReference>
<keyword evidence="3" id="KW-1185">Reference proteome</keyword>
<sequence length="352" mass="39265">MRLTFVASTGLPIPRPNRMPTGYYVYISTPYGQYSTFEASAMDDCSVSWNETLTIHERPQTLFKRLMSIFKSEAVRLEIRASYESKPTLDQSEVVCAFDTTFKQLLAEDGPPKLHSDVGDKRVSLELKAGDTHEKNVVIFGETGSGKSSTINTIAQKQVAKTSNDAVGCTTKPKRYSVDIFGQNFALFDTAGLNEGTKGEVPQKQAKEQLNRLLKERMRHKLPLDGIDLLVYCVYNTTSSRAILNTYNAVYSGIYRKKRVPIVVIVTGLESATSMESWWDNHKETFKDMHLAGHACVTTVQEYAGIPPDHTDRVAQSSETLRNLIMNTCSVPVVDDNLPAGTCLPCGQWTEW</sequence>
<dbReference type="GO" id="GO:0016787">
    <property type="term" value="F:hydrolase activity"/>
    <property type="evidence" value="ECO:0007669"/>
    <property type="project" value="UniProtKB-KW"/>
</dbReference>
<dbReference type="Proteomes" id="UP000823399">
    <property type="component" value="Unassembled WGS sequence"/>
</dbReference>